<feature type="compositionally biased region" description="Basic and acidic residues" evidence="13">
    <location>
        <begin position="94"/>
        <end position="114"/>
    </location>
</feature>
<evidence type="ECO:0000256" key="6">
    <source>
        <dbReference type="ARBA" id="ARBA00022990"/>
    </source>
</evidence>
<dbReference type="KEGG" id="zca:113922171"/>
<evidence type="ECO:0000256" key="11">
    <source>
        <dbReference type="ARBA" id="ARBA00062954"/>
    </source>
</evidence>
<name>A0A6P9FDA6_ZALCA</name>
<dbReference type="Pfam" id="PF10294">
    <property type="entry name" value="Methyltransf_16"/>
    <property type="match status" value="1"/>
</dbReference>
<dbReference type="InterPro" id="IPR029063">
    <property type="entry name" value="SAM-dependent_MTases_sf"/>
</dbReference>
<keyword evidence="7" id="KW-0539">Nucleus</keyword>
<comment type="subunit">
    <text evidence="11">Interacts with members of the heat shock protein 90 and 70 families; these proteins probably are methylation substrates.</text>
</comment>
<evidence type="ECO:0000313" key="15">
    <source>
        <dbReference type="RefSeq" id="XP_035585180.1"/>
    </source>
</evidence>
<evidence type="ECO:0000256" key="7">
    <source>
        <dbReference type="ARBA" id="ARBA00023242"/>
    </source>
</evidence>
<dbReference type="InterPro" id="IPR038899">
    <property type="entry name" value="METTL22"/>
</dbReference>
<evidence type="ECO:0000256" key="8">
    <source>
        <dbReference type="ARBA" id="ARBA00049497"/>
    </source>
</evidence>
<proteinExistence type="inferred from homology"/>
<evidence type="ECO:0000313" key="14">
    <source>
        <dbReference type="Proteomes" id="UP000515165"/>
    </source>
</evidence>
<dbReference type="GO" id="GO:0008276">
    <property type="term" value="F:protein methyltransferase activity"/>
    <property type="evidence" value="ECO:0007669"/>
    <property type="project" value="InterPro"/>
</dbReference>
<reference evidence="15" key="1">
    <citation type="submission" date="2025-08" db="UniProtKB">
        <authorList>
            <consortium name="RefSeq"/>
        </authorList>
    </citation>
    <scope>IDENTIFICATION</scope>
    <source>
        <tissue evidence="15">Blood</tissue>
    </source>
</reference>
<keyword evidence="14" id="KW-1185">Reference proteome</keyword>
<dbReference type="RefSeq" id="XP_035585180.1">
    <property type="nucleotide sequence ID" value="XM_035729287.1"/>
</dbReference>
<keyword evidence="2" id="KW-0597">Phosphoprotein</keyword>
<feature type="region of interest" description="Disordered" evidence="13">
    <location>
        <begin position="49"/>
        <end position="143"/>
    </location>
</feature>
<dbReference type="OrthoDB" id="46564at2759"/>
<evidence type="ECO:0000256" key="3">
    <source>
        <dbReference type="ARBA" id="ARBA00022603"/>
    </source>
</evidence>
<dbReference type="Proteomes" id="UP000515165">
    <property type="component" value="Chromosome 9"/>
</dbReference>
<dbReference type="InterPro" id="IPR019410">
    <property type="entry name" value="Methyltransf_16"/>
</dbReference>
<keyword evidence="4" id="KW-0808">Transferase</keyword>
<evidence type="ECO:0000256" key="9">
    <source>
        <dbReference type="ARBA" id="ARBA00059634"/>
    </source>
</evidence>
<gene>
    <name evidence="15" type="primary">LOC113922171</name>
</gene>
<dbReference type="PANTHER" id="PTHR23108">
    <property type="entry name" value="METHYLTRANSFERASE-RELATED"/>
    <property type="match status" value="1"/>
</dbReference>
<evidence type="ECO:0000256" key="4">
    <source>
        <dbReference type="ARBA" id="ARBA00022679"/>
    </source>
</evidence>
<evidence type="ECO:0000256" key="5">
    <source>
        <dbReference type="ARBA" id="ARBA00022691"/>
    </source>
</evidence>
<keyword evidence="5" id="KW-0949">S-adenosyl-L-methionine</keyword>
<dbReference type="PANTHER" id="PTHR23108:SF0">
    <property type="entry name" value="METHYLTRANSFERASE-LIKE PROTEIN 22"/>
    <property type="match status" value="1"/>
</dbReference>
<evidence type="ECO:0000256" key="13">
    <source>
        <dbReference type="SAM" id="MobiDB-lite"/>
    </source>
</evidence>
<dbReference type="SUPFAM" id="SSF53335">
    <property type="entry name" value="S-adenosyl-L-methionine-dependent methyltransferases"/>
    <property type="match status" value="1"/>
</dbReference>
<dbReference type="AlphaFoldDB" id="A0A6P9FDA6"/>
<sequence length="388" mass="43049">MGEVTFKSDTQLSDVQIYTPNHRHLMVRLNGMGQPIFWSQFKLLWSRDSQTDSGVEGGRHAMGPAEEMPPSGPGSARPPLGNGCRSAATSQERVGTRLDEDGDLDVERRPRAASDPEPAGPPRDKVHPTILTQEEDDPPADEARESIPQDIIRIEHTMATPLEDVGKQVWRGALLLADYTLFQQDLFQGRTVLELGAGTGLASIMAATVARTVYCTDVGADLLAMCQRNSALNGHLGTVAGGGVVKVKELDWLKDDLGTDPEVSFSWSQEDVSDLYSHTIILLAAEVVYDDDLTDALFKTLSRLVHKLKNACTAILSVEKRLNLKLRPLDVTCEAYHHFRSWLQRLEGLAAGRLRFAVERMEASLPQLLVYERIRQLELWKIFVEPVM</sequence>
<dbReference type="CDD" id="cd02440">
    <property type="entry name" value="AdoMet_MTases"/>
    <property type="match status" value="1"/>
</dbReference>
<dbReference type="GO" id="GO:0005634">
    <property type="term" value="C:nucleus"/>
    <property type="evidence" value="ECO:0007669"/>
    <property type="project" value="UniProtKB-SubCell"/>
</dbReference>
<comment type="subcellular location">
    <subcellularLocation>
        <location evidence="1">Nucleus</location>
    </subcellularLocation>
</comment>
<dbReference type="GeneID" id="113922171"/>
<dbReference type="Gene3D" id="3.40.50.150">
    <property type="entry name" value="Vaccinia Virus protein VP39"/>
    <property type="match status" value="1"/>
</dbReference>
<organism evidence="14 15">
    <name type="scientific">Zalophus californianus</name>
    <name type="common">California sealion</name>
    <dbReference type="NCBI Taxonomy" id="9704"/>
    <lineage>
        <taxon>Eukaryota</taxon>
        <taxon>Metazoa</taxon>
        <taxon>Chordata</taxon>
        <taxon>Craniata</taxon>
        <taxon>Vertebrata</taxon>
        <taxon>Euteleostomi</taxon>
        <taxon>Mammalia</taxon>
        <taxon>Eutheria</taxon>
        <taxon>Laurasiatheria</taxon>
        <taxon>Carnivora</taxon>
        <taxon>Caniformia</taxon>
        <taxon>Pinnipedia</taxon>
        <taxon>Otariidae</taxon>
        <taxon>Zalophus</taxon>
    </lineage>
</organism>
<dbReference type="FunFam" id="3.40.50.150:FF:000156">
    <property type="entry name" value="Methyltransferase like 22"/>
    <property type="match status" value="1"/>
</dbReference>
<evidence type="ECO:0000256" key="12">
    <source>
        <dbReference type="ARBA" id="ARBA00068044"/>
    </source>
</evidence>
<keyword evidence="3" id="KW-0489">Methyltransferase</keyword>
<comment type="catalytic activity">
    <reaction evidence="8">
        <text>L-lysyl-[protein] + 3 S-adenosyl-L-methionine = N(6),N(6),N(6)-trimethyl-L-lysyl-[protein] + 3 S-adenosyl-L-homocysteine + 3 H(+)</text>
        <dbReference type="Rhea" id="RHEA:54192"/>
        <dbReference type="Rhea" id="RHEA-COMP:9752"/>
        <dbReference type="Rhea" id="RHEA-COMP:13826"/>
        <dbReference type="ChEBI" id="CHEBI:15378"/>
        <dbReference type="ChEBI" id="CHEBI:29969"/>
        <dbReference type="ChEBI" id="CHEBI:57856"/>
        <dbReference type="ChEBI" id="CHEBI:59789"/>
        <dbReference type="ChEBI" id="CHEBI:61961"/>
    </reaction>
    <physiologicalReaction direction="left-to-right" evidence="8">
        <dbReference type="Rhea" id="RHEA:54193"/>
    </physiologicalReaction>
</comment>
<accession>A0A6P9FDA6</accession>
<comment type="similarity">
    <text evidence="10">Belongs to the methyltransferase superfamily. METTL22 family.</text>
</comment>
<keyword evidence="6" id="KW-0007">Acetylation</keyword>
<dbReference type="GO" id="GO:0032259">
    <property type="term" value="P:methylation"/>
    <property type="evidence" value="ECO:0007669"/>
    <property type="project" value="UniProtKB-KW"/>
</dbReference>
<evidence type="ECO:0000256" key="2">
    <source>
        <dbReference type="ARBA" id="ARBA00022553"/>
    </source>
</evidence>
<evidence type="ECO:0000256" key="10">
    <source>
        <dbReference type="ARBA" id="ARBA00061229"/>
    </source>
</evidence>
<comment type="function">
    <text evidence="9">Protein N-lysine methyltransferase. Trimethylates KIN at Lys-135 (in vitro).</text>
</comment>
<protein>
    <recommendedName>
        <fullName evidence="12">Methyltransferase-like protein 22</fullName>
    </recommendedName>
</protein>
<evidence type="ECO:0000256" key="1">
    <source>
        <dbReference type="ARBA" id="ARBA00004123"/>
    </source>
</evidence>